<sequence length="148" mass="17351">MEHSPKSFQLSLRGEDFILSTSNFSSMQQKSSRWRADEDQLLIVEYSKHPRASRILANGVWCFRRLVVRNLSLYPVSVQVEAVGEEFHFKEDIPMEARDRTHIIETLESLQVTGPLHSKKCLKVAANDVQSVRYDFKSHFCMKRYLWM</sequence>
<protein>
    <submittedName>
        <fullName evidence="1">Uncharacterized protein</fullName>
    </submittedName>
</protein>
<keyword evidence="2" id="KW-1185">Reference proteome</keyword>
<evidence type="ECO:0000313" key="1">
    <source>
        <dbReference type="EMBL" id="VDM26415.1"/>
    </source>
</evidence>
<reference evidence="1 2" key="1">
    <citation type="submission" date="2018-11" db="EMBL/GenBank/DDBJ databases">
        <authorList>
            <consortium name="Pathogen Informatics"/>
        </authorList>
    </citation>
    <scope>NUCLEOTIDE SEQUENCE [LARGE SCALE GENOMIC DNA]</scope>
</reference>
<accession>A0A3P7GWT8</accession>
<name>A0A3P7GWT8_HYDTA</name>
<organism evidence="1 2">
    <name type="scientific">Hydatigena taeniaeformis</name>
    <name type="common">Feline tapeworm</name>
    <name type="synonym">Taenia taeniaeformis</name>
    <dbReference type="NCBI Taxonomy" id="6205"/>
    <lineage>
        <taxon>Eukaryota</taxon>
        <taxon>Metazoa</taxon>
        <taxon>Spiralia</taxon>
        <taxon>Lophotrochozoa</taxon>
        <taxon>Platyhelminthes</taxon>
        <taxon>Cestoda</taxon>
        <taxon>Eucestoda</taxon>
        <taxon>Cyclophyllidea</taxon>
        <taxon>Taeniidae</taxon>
        <taxon>Hydatigera</taxon>
    </lineage>
</organism>
<gene>
    <name evidence="1" type="ORF">TTAC_LOCUS5181</name>
</gene>
<proteinExistence type="predicted"/>
<dbReference type="EMBL" id="UYWX01006492">
    <property type="protein sequence ID" value="VDM26415.1"/>
    <property type="molecule type" value="Genomic_DNA"/>
</dbReference>
<dbReference type="AlphaFoldDB" id="A0A3P7GWT8"/>
<dbReference type="Proteomes" id="UP000274429">
    <property type="component" value="Unassembled WGS sequence"/>
</dbReference>
<evidence type="ECO:0000313" key="2">
    <source>
        <dbReference type="Proteomes" id="UP000274429"/>
    </source>
</evidence>